<evidence type="ECO:0000313" key="6">
    <source>
        <dbReference type="Proteomes" id="UP000298484"/>
    </source>
</evidence>
<dbReference type="GO" id="GO:0003677">
    <property type="term" value="F:DNA binding"/>
    <property type="evidence" value="ECO:0007669"/>
    <property type="project" value="UniProtKB-UniRule"/>
</dbReference>
<dbReference type="EMBL" id="SRHY01000034">
    <property type="protein sequence ID" value="TFJ91947.1"/>
    <property type="molecule type" value="Genomic_DNA"/>
</dbReference>
<dbReference type="PRINTS" id="PR00455">
    <property type="entry name" value="HTHTETR"/>
</dbReference>
<protein>
    <submittedName>
        <fullName evidence="5">TetR/AcrR family transcriptional regulator</fullName>
    </submittedName>
</protein>
<name>A0A4Y9A9V8_9BACI</name>
<keyword evidence="6" id="KW-1185">Reference proteome</keyword>
<feature type="domain" description="HTH tetR-type" evidence="4">
    <location>
        <begin position="12"/>
        <end position="72"/>
    </location>
</feature>
<keyword evidence="1" id="KW-0678">Repressor</keyword>
<dbReference type="InterPro" id="IPR001647">
    <property type="entry name" value="HTH_TetR"/>
</dbReference>
<dbReference type="InterPro" id="IPR009057">
    <property type="entry name" value="Homeodomain-like_sf"/>
</dbReference>
<evidence type="ECO:0000256" key="1">
    <source>
        <dbReference type="ARBA" id="ARBA00022491"/>
    </source>
</evidence>
<dbReference type="Pfam" id="PF00440">
    <property type="entry name" value="TetR_N"/>
    <property type="match status" value="1"/>
</dbReference>
<dbReference type="RefSeq" id="WP_135110970.1">
    <property type="nucleotide sequence ID" value="NZ_SRHY01000034.1"/>
</dbReference>
<dbReference type="PROSITE" id="PS50977">
    <property type="entry name" value="HTH_TETR_2"/>
    <property type="match status" value="1"/>
</dbReference>
<keyword evidence="2 3" id="KW-0238">DNA-binding</keyword>
<dbReference type="InterPro" id="IPR023772">
    <property type="entry name" value="DNA-bd_HTH_TetR-type_CS"/>
</dbReference>
<dbReference type="Proteomes" id="UP000298484">
    <property type="component" value="Unassembled WGS sequence"/>
</dbReference>
<evidence type="ECO:0000256" key="3">
    <source>
        <dbReference type="PROSITE-ProRule" id="PRU00335"/>
    </source>
</evidence>
<dbReference type="PROSITE" id="PS01081">
    <property type="entry name" value="HTH_TETR_1"/>
    <property type="match status" value="1"/>
</dbReference>
<sequence length="196" mass="22767">MKKSRTNNEDLEWTRDRILKVARELFMEKGYRAVTTREIAAKCKITQPALYYHFSDKQSLYIAMLESFVANIQVKIEAISAETMPGRLETMLAVLSKEHPSSIMNMVHDIFVEFKEENRHHIYLLWKETYLDPFIEIFEEMKAYGLLRDTISPEEAARFCLLTMGQTMSALKYQSESLAGQYSLLVDLILHGTIKS</sequence>
<dbReference type="AlphaFoldDB" id="A0A4Y9A9V8"/>
<proteinExistence type="predicted"/>
<evidence type="ECO:0000259" key="4">
    <source>
        <dbReference type="PROSITE" id="PS50977"/>
    </source>
</evidence>
<dbReference type="InterPro" id="IPR050624">
    <property type="entry name" value="HTH-type_Tx_Regulator"/>
</dbReference>
<gene>
    <name evidence="5" type="ORF">E4U82_15005</name>
</gene>
<dbReference type="SUPFAM" id="SSF48498">
    <property type="entry name" value="Tetracyclin repressor-like, C-terminal domain"/>
    <property type="match status" value="1"/>
</dbReference>
<evidence type="ECO:0000313" key="5">
    <source>
        <dbReference type="EMBL" id="TFJ91947.1"/>
    </source>
</evidence>
<comment type="caution">
    <text evidence="5">The sequence shown here is derived from an EMBL/GenBank/DDBJ whole genome shotgun (WGS) entry which is preliminary data.</text>
</comment>
<dbReference type="SUPFAM" id="SSF46689">
    <property type="entry name" value="Homeodomain-like"/>
    <property type="match status" value="1"/>
</dbReference>
<evidence type="ECO:0000256" key="2">
    <source>
        <dbReference type="ARBA" id="ARBA00023125"/>
    </source>
</evidence>
<dbReference type="PANTHER" id="PTHR43479">
    <property type="entry name" value="ACREF/ENVCD OPERON REPRESSOR-RELATED"/>
    <property type="match status" value="1"/>
</dbReference>
<reference evidence="5 6" key="1">
    <citation type="submission" date="2019-03" db="EMBL/GenBank/DDBJ databases">
        <title>Genome sequence of Lentibacillus salicampi ATCC BAA-719.</title>
        <authorList>
            <person name="Maclea K.S."/>
            <person name="Simoes Junior M."/>
        </authorList>
    </citation>
    <scope>NUCLEOTIDE SEQUENCE [LARGE SCALE GENOMIC DNA]</scope>
    <source>
        <strain evidence="5 6">ATCC BAA-719</strain>
    </source>
</reference>
<dbReference type="InterPro" id="IPR036271">
    <property type="entry name" value="Tet_transcr_reg_TetR-rel_C_sf"/>
</dbReference>
<accession>A0A4Y9A9V8</accession>
<dbReference type="PANTHER" id="PTHR43479:SF11">
    <property type="entry name" value="ACREF_ENVCD OPERON REPRESSOR-RELATED"/>
    <property type="match status" value="1"/>
</dbReference>
<dbReference type="OrthoDB" id="9814200at2"/>
<feature type="DNA-binding region" description="H-T-H motif" evidence="3">
    <location>
        <begin position="35"/>
        <end position="54"/>
    </location>
</feature>
<dbReference type="Gene3D" id="1.10.357.10">
    <property type="entry name" value="Tetracycline Repressor, domain 2"/>
    <property type="match status" value="1"/>
</dbReference>
<organism evidence="5 6">
    <name type="scientific">Lentibacillus salicampi</name>
    <dbReference type="NCBI Taxonomy" id="175306"/>
    <lineage>
        <taxon>Bacteria</taxon>
        <taxon>Bacillati</taxon>
        <taxon>Bacillota</taxon>
        <taxon>Bacilli</taxon>
        <taxon>Bacillales</taxon>
        <taxon>Bacillaceae</taxon>
        <taxon>Lentibacillus</taxon>
    </lineage>
</organism>